<evidence type="ECO:0000256" key="5">
    <source>
        <dbReference type="ARBA" id="ARBA00023136"/>
    </source>
</evidence>
<evidence type="ECO:0000256" key="1">
    <source>
        <dbReference type="ARBA" id="ARBA00004651"/>
    </source>
</evidence>
<dbReference type="PANTHER" id="PTHR30353:SF0">
    <property type="entry name" value="TRANSMEMBRANE PROTEIN"/>
    <property type="match status" value="1"/>
</dbReference>
<evidence type="ECO:0000313" key="8">
    <source>
        <dbReference type="EMBL" id="EQD37976.1"/>
    </source>
</evidence>
<dbReference type="EMBL" id="AUZX01012720">
    <property type="protein sequence ID" value="EQD37976.1"/>
    <property type="molecule type" value="Genomic_DNA"/>
</dbReference>
<proteinExistence type="predicted"/>
<protein>
    <submittedName>
        <fullName evidence="8">DedA transmembrane protein</fullName>
    </submittedName>
</protein>
<comment type="subcellular location">
    <subcellularLocation>
        <location evidence="1">Cell membrane</location>
        <topology evidence="1">Multi-pass membrane protein</topology>
    </subcellularLocation>
</comment>
<keyword evidence="5 6" id="KW-0472">Membrane</keyword>
<reference evidence="8" key="1">
    <citation type="submission" date="2013-08" db="EMBL/GenBank/DDBJ databases">
        <authorList>
            <person name="Mendez C."/>
            <person name="Richter M."/>
            <person name="Ferrer M."/>
            <person name="Sanchez J."/>
        </authorList>
    </citation>
    <scope>NUCLEOTIDE SEQUENCE</scope>
</reference>
<organism evidence="8">
    <name type="scientific">mine drainage metagenome</name>
    <dbReference type="NCBI Taxonomy" id="410659"/>
    <lineage>
        <taxon>unclassified sequences</taxon>
        <taxon>metagenomes</taxon>
        <taxon>ecological metagenomes</taxon>
    </lineage>
</organism>
<sequence length="110" mass="12427">MLKVEYLRRTEAFFQRHGGKAVVVSCFIPVIRTCMPFVAGVGRMPYARFQLYSVLGGFTWVLLLLWGGYFFGNVPLVRHNFGLVTILIIVVSLIPVALPFLKRRRAPAGQ</sequence>
<gene>
    <name evidence="8" type="ORF">B1A_17289</name>
</gene>
<evidence type="ECO:0000259" key="7">
    <source>
        <dbReference type="Pfam" id="PF09335"/>
    </source>
</evidence>
<dbReference type="GO" id="GO:0005886">
    <property type="term" value="C:plasma membrane"/>
    <property type="evidence" value="ECO:0007669"/>
    <property type="project" value="UniProtKB-SubCell"/>
</dbReference>
<feature type="transmembrane region" description="Helical" evidence="6">
    <location>
        <begin position="51"/>
        <end position="69"/>
    </location>
</feature>
<reference evidence="8" key="2">
    <citation type="journal article" date="2014" name="ISME J.">
        <title>Microbial stratification in low pH oxic and suboxic macroscopic growths along an acid mine drainage.</title>
        <authorList>
            <person name="Mendez-Garcia C."/>
            <person name="Mesa V."/>
            <person name="Sprenger R.R."/>
            <person name="Richter M."/>
            <person name="Diez M.S."/>
            <person name="Solano J."/>
            <person name="Bargiela R."/>
            <person name="Golyshina O.V."/>
            <person name="Manteca A."/>
            <person name="Ramos J.L."/>
            <person name="Gallego J.R."/>
            <person name="Llorente I."/>
            <person name="Martins Dos Santos V.A."/>
            <person name="Jensen O.N."/>
            <person name="Pelaez A.I."/>
            <person name="Sanchez J."/>
            <person name="Ferrer M."/>
        </authorList>
    </citation>
    <scope>NUCLEOTIDE SEQUENCE</scope>
</reference>
<dbReference type="PANTHER" id="PTHR30353">
    <property type="entry name" value="INNER MEMBRANE PROTEIN DEDA-RELATED"/>
    <property type="match status" value="1"/>
</dbReference>
<evidence type="ECO:0000256" key="2">
    <source>
        <dbReference type="ARBA" id="ARBA00022475"/>
    </source>
</evidence>
<evidence type="ECO:0000256" key="4">
    <source>
        <dbReference type="ARBA" id="ARBA00022989"/>
    </source>
</evidence>
<keyword evidence="2" id="KW-1003">Cell membrane</keyword>
<feature type="transmembrane region" description="Helical" evidence="6">
    <location>
        <begin position="81"/>
        <end position="101"/>
    </location>
</feature>
<dbReference type="Pfam" id="PF09335">
    <property type="entry name" value="VTT_dom"/>
    <property type="match status" value="1"/>
</dbReference>
<feature type="transmembrane region" description="Helical" evidence="6">
    <location>
        <begin position="20"/>
        <end position="39"/>
    </location>
</feature>
<evidence type="ECO:0000256" key="3">
    <source>
        <dbReference type="ARBA" id="ARBA00022692"/>
    </source>
</evidence>
<keyword evidence="3 6" id="KW-0812">Transmembrane</keyword>
<evidence type="ECO:0000256" key="6">
    <source>
        <dbReference type="SAM" id="Phobius"/>
    </source>
</evidence>
<accession>T0YR21</accession>
<feature type="domain" description="VTT" evidence="7">
    <location>
        <begin position="4"/>
        <end position="69"/>
    </location>
</feature>
<keyword evidence="4 6" id="KW-1133">Transmembrane helix</keyword>
<name>T0YR21_9ZZZZ</name>
<comment type="caution">
    <text evidence="8">The sequence shown here is derived from an EMBL/GenBank/DDBJ whole genome shotgun (WGS) entry which is preliminary data.</text>
</comment>
<dbReference type="InterPro" id="IPR032816">
    <property type="entry name" value="VTT_dom"/>
</dbReference>
<dbReference type="InterPro" id="IPR032818">
    <property type="entry name" value="DedA-like"/>
</dbReference>
<dbReference type="AlphaFoldDB" id="T0YR21"/>